<reference evidence="1" key="1">
    <citation type="submission" date="2024-12" db="EMBL/GenBank/DDBJ databases">
        <title>Comparative genomics and development of molecular markers within Purpureocillium lilacinum and among Purpureocillium species.</title>
        <authorList>
            <person name="Yeh Z.-Y."/>
            <person name="Ni N.-T."/>
            <person name="Lo P.-H."/>
            <person name="Mushyakhwo K."/>
            <person name="Lin C.-F."/>
            <person name="Nai Y.-S."/>
        </authorList>
    </citation>
    <scope>NUCLEOTIDE SEQUENCE</scope>
    <source>
        <strain evidence="1">NCHU-NPUST-175</strain>
    </source>
</reference>
<gene>
    <name evidence="1" type="ORF">ACCO45_010706</name>
</gene>
<sequence length="588" mass="64765">MGRQCVGRLRVPALAASPRSPSFVPQRGPTAAPPQRRLTLTALDLPRQTSEFGSKTRRGCRLTLPHLTFPAGDPPQPPQATSSLAKLRDRSTTTTYLHRRPVEAQTNPFAIQHILRPAWYTRALYRARPQDDDQIPCRVRPQDPPTGSVYRLTEIITEWVKGLLAVPFVLYSQPTGVIGDGTNIANMAEEAHRRYAEIMRDVEMMIDDHIARQRQNQLQVQDGAANLLPPVPSKLGMLVPTAGPFFTRLPLEAAFKYQDRKRYISCRRYVAPSFNDVRLILNSAQTMAVTGGALQLATFDGDVTLYDDGESLEPSSPIIPRLLDLLRKNIKIGIVTAAGYTTADRYYERLHGLLDAIAESPDLDNTQKHSIVIMGGEANYLFEFDLSSPHRLAPVPRQRWLTPEMAAWSEADIAALLDVAESALRDCVRTMNLPATVLRKDRAVGIIPTDPSMRIARESLEETVLVVQRILELSSLGSSLQAAGRSPSPATTGTGRRGVPFCAFNGGRDVFVDIGDKSWGVTVCQQWFGRGGGVIRGENTLHVGDQFLSAGSNDFKARSVGTTAWIASPAETVELLDELADLMQKKLS</sequence>
<accession>A0ACC4DGJ1</accession>
<dbReference type="Proteomes" id="UP001638806">
    <property type="component" value="Unassembled WGS sequence"/>
</dbReference>
<comment type="caution">
    <text evidence="1">The sequence shown here is derived from an EMBL/GenBank/DDBJ whole genome shotgun (WGS) entry which is preliminary data.</text>
</comment>
<evidence type="ECO:0000313" key="2">
    <source>
        <dbReference type="Proteomes" id="UP001638806"/>
    </source>
</evidence>
<protein>
    <submittedName>
        <fullName evidence="1">Uncharacterized protein</fullName>
    </submittedName>
</protein>
<dbReference type="EMBL" id="JBGNUJ010000010">
    <property type="protein sequence ID" value="KAL3955143.1"/>
    <property type="molecule type" value="Genomic_DNA"/>
</dbReference>
<keyword evidence="2" id="KW-1185">Reference proteome</keyword>
<proteinExistence type="predicted"/>
<name>A0ACC4DGJ1_PURLI</name>
<organism evidence="1 2">
    <name type="scientific">Purpureocillium lilacinum</name>
    <name type="common">Paecilomyces lilacinus</name>
    <dbReference type="NCBI Taxonomy" id="33203"/>
    <lineage>
        <taxon>Eukaryota</taxon>
        <taxon>Fungi</taxon>
        <taxon>Dikarya</taxon>
        <taxon>Ascomycota</taxon>
        <taxon>Pezizomycotina</taxon>
        <taxon>Sordariomycetes</taxon>
        <taxon>Hypocreomycetidae</taxon>
        <taxon>Hypocreales</taxon>
        <taxon>Ophiocordycipitaceae</taxon>
        <taxon>Purpureocillium</taxon>
    </lineage>
</organism>
<evidence type="ECO:0000313" key="1">
    <source>
        <dbReference type="EMBL" id="KAL3955143.1"/>
    </source>
</evidence>